<accession>A0AAD3H970</accession>
<keyword evidence="3" id="KW-1185">Reference proteome</keyword>
<evidence type="ECO:0000313" key="3">
    <source>
        <dbReference type="Proteomes" id="UP001054902"/>
    </source>
</evidence>
<dbReference type="AlphaFoldDB" id="A0AAD3H970"/>
<organism evidence="2 3">
    <name type="scientific">Chaetoceros tenuissimus</name>
    <dbReference type="NCBI Taxonomy" id="426638"/>
    <lineage>
        <taxon>Eukaryota</taxon>
        <taxon>Sar</taxon>
        <taxon>Stramenopiles</taxon>
        <taxon>Ochrophyta</taxon>
        <taxon>Bacillariophyta</taxon>
        <taxon>Coscinodiscophyceae</taxon>
        <taxon>Chaetocerotophycidae</taxon>
        <taxon>Chaetocerotales</taxon>
        <taxon>Chaetocerotaceae</taxon>
        <taxon>Chaetoceros</taxon>
    </lineage>
</organism>
<evidence type="ECO:0000259" key="1">
    <source>
        <dbReference type="PROSITE" id="PS50222"/>
    </source>
</evidence>
<dbReference type="EMBL" id="BLLK01000047">
    <property type="protein sequence ID" value="GFH54589.1"/>
    <property type="molecule type" value="Genomic_DNA"/>
</dbReference>
<protein>
    <recommendedName>
        <fullName evidence="1">EF-hand domain-containing protein</fullName>
    </recommendedName>
</protein>
<dbReference type="PROSITE" id="PS50222">
    <property type="entry name" value="EF_HAND_2"/>
    <property type="match status" value="1"/>
</dbReference>
<evidence type="ECO:0000313" key="2">
    <source>
        <dbReference type="EMBL" id="GFH54589.1"/>
    </source>
</evidence>
<dbReference type="InterPro" id="IPR002048">
    <property type="entry name" value="EF_hand_dom"/>
</dbReference>
<dbReference type="InterPro" id="IPR011992">
    <property type="entry name" value="EF-hand-dom_pair"/>
</dbReference>
<comment type="caution">
    <text evidence="2">The sequence shown here is derived from an EMBL/GenBank/DDBJ whole genome shotgun (WGS) entry which is preliminary data.</text>
</comment>
<name>A0AAD3H970_9STRA</name>
<sequence length="499" mass="57412">MSTSGLLAARKARGFIKYTAYLNPRCGWNYVESATQRDARPIHTYGSTRKRRTEPKKVAKMQSREGLSISKSQITRLWNLFDIGDDNKINFQEFTQKFPNINKNLTMEYAPSDKNCTDSSQLRSNISTISSLSDDPTQEDYEGEASEEIFNPIAQEAEQKLQRMLSKIDNREASDLPSDVQNTIRILIAEELETVLDLWMKISHTDECETLQQAVEATDRAMNLLLQFQTLNESGIKVIPPIHCFQSVIDNYYILFKNNEASLTIKDIEHFQTQNKGLLKGIVKQALTLRMYALERNESQSFFAEKSKTKLNETYNKVISMFLTEQITNQPMTASYSEARLQAIATEMANEGSKLLQEMELFYHDFHTNQISIENKDLQNFLVTIHPSEESFKMIISTFTYLAQHYGCSFSIQRAVDILERCWKRYVAYENSEDSNMMEIVKPNVELYETVLKCYSNMEVKNINTEKIQLLVQEASLENHPTIKPLLDKICNGPSDLSL</sequence>
<dbReference type="Proteomes" id="UP001054902">
    <property type="component" value="Unassembled WGS sequence"/>
</dbReference>
<proteinExistence type="predicted"/>
<dbReference type="SUPFAM" id="SSF47473">
    <property type="entry name" value="EF-hand"/>
    <property type="match status" value="1"/>
</dbReference>
<feature type="domain" description="EF-hand" evidence="1">
    <location>
        <begin position="69"/>
        <end position="104"/>
    </location>
</feature>
<dbReference type="GO" id="GO:0005509">
    <property type="term" value="F:calcium ion binding"/>
    <property type="evidence" value="ECO:0007669"/>
    <property type="project" value="InterPro"/>
</dbReference>
<reference evidence="2 3" key="1">
    <citation type="journal article" date="2021" name="Sci. Rep.">
        <title>The genome of the diatom Chaetoceros tenuissimus carries an ancient integrated fragment of an extant virus.</title>
        <authorList>
            <person name="Hongo Y."/>
            <person name="Kimura K."/>
            <person name="Takaki Y."/>
            <person name="Yoshida Y."/>
            <person name="Baba S."/>
            <person name="Kobayashi G."/>
            <person name="Nagasaki K."/>
            <person name="Hano T."/>
            <person name="Tomaru Y."/>
        </authorList>
    </citation>
    <scope>NUCLEOTIDE SEQUENCE [LARGE SCALE GENOMIC DNA]</scope>
    <source>
        <strain evidence="2 3">NIES-3715</strain>
    </source>
</reference>
<gene>
    <name evidence="2" type="ORF">CTEN210_11065</name>
</gene>